<accession>A0A6L5XZ20</accession>
<evidence type="ECO:0000256" key="2">
    <source>
        <dbReference type="SAM" id="Phobius"/>
    </source>
</evidence>
<evidence type="ECO:0000313" key="4">
    <source>
        <dbReference type="EMBL" id="MSS63183.1"/>
    </source>
</evidence>
<dbReference type="NCBIfam" id="TIGR01760">
    <property type="entry name" value="tape_meas_TP901"/>
    <property type="match status" value="2"/>
</dbReference>
<proteinExistence type="predicted"/>
<feature type="domain" description="Phage tail tape measure protein" evidence="3">
    <location>
        <begin position="99"/>
        <end position="312"/>
    </location>
</feature>
<dbReference type="PANTHER" id="PTHR37813:SF1">
    <property type="entry name" value="FELS-2 PROPHAGE PROTEIN"/>
    <property type="match status" value="1"/>
</dbReference>
<sequence length="946" mass="101052">MSRIIDATLRFTDQFSRPMNNAIGKLERSGRQIQRVGKDVQKIGRNMQKVGSALTKSVTMPIVALGVGAVKTAAEFEKGMSKVQAISGATEKQIEKLSAKAQEMGAKTKFSAKESADAFSYMAMAGWKTKQMLGGIEGVMYLAGASGEDLAKTSDIVTDAMTAFGLEADKTSEVMKNGVEKEVNNTDRFVDVLAQTARRANTDVGMMGETFKYVAPVAGSLGYSIEDTAVAIGLMANSGIKGSQAGTQLRAAMVNLVNPTDKQKAMMDKLGISIEKKGGKMKSLMGVMKMLRDKMGTLSDAEKQENIETLLGKAAKDSAKEAIAGMTEEEIRNKAALSEGLKLIKDYDEGQLNSALSSQYKKKELAKMTEEEKRNLVAMKQGQIAVEGLSKAEQAGAAARIMGKEAMSGWLAIINASDKDFKKLTKEVRNSNGAAKEMYDIANNNLIGQLTILKSTVEAVARSFGERMTPHVKKAVEKLQDLADKFNKLSPKQQDHIIKLGLMAAAVGPSIFAFGKLTDGVGKSIEKLGKFGRKLPVISGRAKEASQILKTIHIPAPKGFGVLSKGMKGIGKGVSFLLSPLKKAGAGIVTFVGKSKLLSLPFKAFNKSFGLFGKMTMKLFSPLAKLGGMFGTVGKALFTFLGPTGSVIAVLAAIVIGGILVYKNWDKLKKAAKSLGQTIKNVFLNSGIDVDKLKERIAGMKESASKMFGNIGKSAKKMKKTLQPILSFIGHTFVNGFKVAFSAIIGYASGLINGIIEIGSGVMKALGGITDFVLGVFTGNWKKAWGGVKDIFKGTFQALVGLCKTPLNAVIGLVNGAIKGINKLGIDIPDWVPGLGGKKLHFEVPTIPMLYKGTSNWQGGTAMIHDRGAEIVDLPKGSRVYPHDKSLRMAREEGRKQGGSSISIAKLADTIVVREDADIDRIAERIVKRILEVSDNTGGVTIADMA</sequence>
<feature type="transmembrane region" description="Helical" evidence="2">
    <location>
        <begin position="647"/>
        <end position="665"/>
    </location>
</feature>
<gene>
    <name evidence="4" type="ORF">FYJ58_04725</name>
</gene>
<dbReference type="Proteomes" id="UP000482209">
    <property type="component" value="Unassembled WGS sequence"/>
</dbReference>
<keyword evidence="2" id="KW-1133">Transmembrane helix</keyword>
<organism evidence="4 5">
    <name type="scientific">Velocimicrobium porci</name>
    <dbReference type="NCBI Taxonomy" id="2606634"/>
    <lineage>
        <taxon>Bacteria</taxon>
        <taxon>Bacillati</taxon>
        <taxon>Bacillota</taxon>
        <taxon>Clostridia</taxon>
        <taxon>Lachnospirales</taxon>
        <taxon>Lachnospiraceae</taxon>
        <taxon>Velocimicrobium</taxon>
    </lineage>
</organism>
<evidence type="ECO:0000259" key="3">
    <source>
        <dbReference type="Pfam" id="PF10145"/>
    </source>
</evidence>
<reference evidence="4 5" key="1">
    <citation type="submission" date="2019-08" db="EMBL/GenBank/DDBJ databases">
        <title>In-depth cultivation of the pig gut microbiome towards novel bacterial diversity and tailored functional studies.</title>
        <authorList>
            <person name="Wylensek D."/>
            <person name="Hitch T.C.A."/>
            <person name="Clavel T."/>
        </authorList>
    </citation>
    <scope>NUCLEOTIDE SEQUENCE [LARGE SCALE GENOMIC DNA]</scope>
    <source>
        <strain evidence="4 5">WCA-693-APC-MOT-I</strain>
    </source>
</reference>
<feature type="transmembrane region" description="Helical" evidence="2">
    <location>
        <begin position="725"/>
        <end position="748"/>
    </location>
</feature>
<dbReference type="PANTHER" id="PTHR37813">
    <property type="entry name" value="FELS-2 PROPHAGE PROTEIN"/>
    <property type="match status" value="1"/>
</dbReference>
<dbReference type="AlphaFoldDB" id="A0A6L5XZ20"/>
<name>A0A6L5XZ20_9FIRM</name>
<keyword evidence="1" id="KW-1188">Viral release from host cell</keyword>
<keyword evidence="5" id="KW-1185">Reference proteome</keyword>
<dbReference type="RefSeq" id="WP_154518017.1">
    <property type="nucleotide sequence ID" value="NZ_VUMT01000005.1"/>
</dbReference>
<dbReference type="Pfam" id="PF10145">
    <property type="entry name" value="PhageMin_Tail"/>
    <property type="match status" value="1"/>
</dbReference>
<dbReference type="EMBL" id="VUMT01000005">
    <property type="protein sequence ID" value="MSS63183.1"/>
    <property type="molecule type" value="Genomic_DNA"/>
</dbReference>
<evidence type="ECO:0000256" key="1">
    <source>
        <dbReference type="ARBA" id="ARBA00022612"/>
    </source>
</evidence>
<dbReference type="InterPro" id="IPR010090">
    <property type="entry name" value="Phage_tape_meas"/>
</dbReference>
<keyword evidence="2" id="KW-0472">Membrane</keyword>
<keyword evidence="2" id="KW-0812">Transmembrane</keyword>
<comment type="caution">
    <text evidence="4">The sequence shown here is derived from an EMBL/GenBank/DDBJ whole genome shotgun (WGS) entry which is preliminary data.</text>
</comment>
<protein>
    <submittedName>
        <fullName evidence="4">Phage tail tape measure protein</fullName>
    </submittedName>
</protein>
<evidence type="ECO:0000313" key="5">
    <source>
        <dbReference type="Proteomes" id="UP000482209"/>
    </source>
</evidence>